<dbReference type="GO" id="GO:0016491">
    <property type="term" value="F:oxidoreductase activity"/>
    <property type="evidence" value="ECO:0007669"/>
    <property type="project" value="UniProtKB-KW"/>
</dbReference>
<sequence length="393" mass="43669">MASRGRDEDKKRLSEILSIQDLRSVSHSKMDQMAREYYDGGAGDGVTLKDNEAAYDRFIIRPRYLRDVSQCDPSTSLLDHPLTMPLGIAAAAMMKLAHPDGESAVARAAADFGSVVCLSTFSTTSLEDVHKAATTTTSMSGKRPCFLQLYIFQNRETTIKMLNRAMKAGYDAIALTIDSPYIGRRYNEVRNHFKLPSHLKLGNFEENSGVKVGGENLMEDIESKSRKQPDRYDPSLEWDKDIQWLRSVCGNMQIWLKGILTAEDAELALHHGVDGIIVSNHGGRQLDHVPSTLEALPEVVDVIRGRIPVHVDGGIRRGSDVFKAICLGADLCWVGRPILWGLAVAGQDGVRRALDILLEEFELTMKLAGCTHVKQLSRRMLAKRDAMGYQSRL</sequence>
<dbReference type="EMBL" id="MDYQ01000016">
    <property type="protein sequence ID" value="PRP87946.1"/>
    <property type="molecule type" value="Genomic_DNA"/>
</dbReference>
<feature type="binding site" evidence="5">
    <location>
        <position position="37"/>
    </location>
    <ligand>
        <name>glyoxylate</name>
        <dbReference type="ChEBI" id="CHEBI:36655"/>
    </ligand>
</feature>
<dbReference type="PROSITE" id="PS51349">
    <property type="entry name" value="FMN_HYDROXY_ACID_DH_2"/>
    <property type="match status" value="1"/>
</dbReference>
<reference evidence="7 8" key="1">
    <citation type="journal article" date="2018" name="Genome Biol. Evol.">
        <title>Multiple Roots of Fruiting Body Formation in Amoebozoa.</title>
        <authorList>
            <person name="Hillmann F."/>
            <person name="Forbes G."/>
            <person name="Novohradska S."/>
            <person name="Ferling I."/>
            <person name="Riege K."/>
            <person name="Groth M."/>
            <person name="Westermann M."/>
            <person name="Marz M."/>
            <person name="Spaller T."/>
            <person name="Winckler T."/>
            <person name="Schaap P."/>
            <person name="Glockner G."/>
        </authorList>
    </citation>
    <scope>NUCLEOTIDE SEQUENCE [LARGE SCALE GENOMIC DNA]</scope>
    <source>
        <strain evidence="7 8">Jena</strain>
    </source>
</reference>
<feature type="binding site" evidence="5">
    <location>
        <position position="257"/>
    </location>
    <ligand>
        <name>FMN</name>
        <dbReference type="ChEBI" id="CHEBI:58210"/>
    </ligand>
</feature>
<gene>
    <name evidence="7" type="ORF">PROFUN_02683</name>
</gene>
<feature type="binding site" evidence="5">
    <location>
        <position position="150"/>
    </location>
    <ligand>
        <name>glyoxylate</name>
        <dbReference type="ChEBI" id="CHEBI:36655"/>
    </ligand>
</feature>
<organism evidence="7 8">
    <name type="scientific">Planoprotostelium fungivorum</name>
    <dbReference type="NCBI Taxonomy" id="1890364"/>
    <lineage>
        <taxon>Eukaryota</taxon>
        <taxon>Amoebozoa</taxon>
        <taxon>Evosea</taxon>
        <taxon>Variosea</taxon>
        <taxon>Cavosteliida</taxon>
        <taxon>Cavosteliaceae</taxon>
        <taxon>Planoprotostelium</taxon>
    </lineage>
</organism>
<keyword evidence="5" id="KW-0285">Flavoprotein</keyword>
<evidence type="ECO:0000256" key="5">
    <source>
        <dbReference type="PIRSR" id="PIRSR000138-2"/>
    </source>
</evidence>
<dbReference type="FunCoup" id="A0A2P6NVI9">
    <property type="interactions" value="136"/>
</dbReference>
<dbReference type="GO" id="GO:0010181">
    <property type="term" value="F:FMN binding"/>
    <property type="evidence" value="ECO:0007669"/>
    <property type="project" value="InterPro"/>
</dbReference>
<dbReference type="PIRSF" id="PIRSF000138">
    <property type="entry name" value="Al-hdrx_acd_dh"/>
    <property type="match status" value="1"/>
</dbReference>
<evidence type="ECO:0000256" key="2">
    <source>
        <dbReference type="ARBA" id="ARBA00023002"/>
    </source>
</evidence>
<dbReference type="InParanoid" id="A0A2P6NVI9"/>
<dbReference type="FunFam" id="3.20.20.70:FF:000056">
    <property type="entry name" value="hydroxyacid oxidase 2"/>
    <property type="match status" value="1"/>
</dbReference>
<dbReference type="SUPFAM" id="SSF51395">
    <property type="entry name" value="FMN-linked oxidoreductases"/>
    <property type="match status" value="1"/>
</dbReference>
<evidence type="ECO:0000256" key="3">
    <source>
        <dbReference type="ARBA" id="ARBA00024042"/>
    </source>
</evidence>
<evidence type="ECO:0000313" key="7">
    <source>
        <dbReference type="EMBL" id="PRP87946.1"/>
    </source>
</evidence>
<feature type="active site" description="Proton acceptor" evidence="4">
    <location>
        <position position="281"/>
    </location>
</feature>
<dbReference type="Pfam" id="PF01070">
    <property type="entry name" value="FMN_dh"/>
    <property type="match status" value="1"/>
</dbReference>
<feature type="binding site" evidence="5">
    <location>
        <position position="185"/>
    </location>
    <ligand>
        <name>glyoxylate</name>
        <dbReference type="ChEBI" id="CHEBI:36655"/>
    </ligand>
</feature>
<feature type="binding site" evidence="5">
    <location>
        <position position="279"/>
    </location>
    <ligand>
        <name>FMN</name>
        <dbReference type="ChEBI" id="CHEBI:58210"/>
    </ligand>
</feature>
<dbReference type="GO" id="GO:0005737">
    <property type="term" value="C:cytoplasm"/>
    <property type="evidence" value="ECO:0007669"/>
    <property type="project" value="UniProtKB-ARBA"/>
</dbReference>
<proteinExistence type="inferred from homology"/>
<comment type="cofactor">
    <cofactor evidence="1">
        <name>FMN</name>
        <dbReference type="ChEBI" id="CHEBI:58210"/>
    </cofactor>
</comment>
<protein>
    <submittedName>
        <fullName evidence="7">Peroxisomal (S)-2-hydroxy-acid oxidase</fullName>
    </submittedName>
</protein>
<feature type="binding site" evidence="5">
    <location>
        <position position="119"/>
    </location>
    <ligand>
        <name>FMN</name>
        <dbReference type="ChEBI" id="CHEBI:58210"/>
    </ligand>
</feature>
<dbReference type="OrthoDB" id="25826at2759"/>
<dbReference type="AlphaFoldDB" id="A0A2P6NVI9"/>
<name>A0A2P6NVI9_9EUKA</name>
<comment type="similarity">
    <text evidence="3">Belongs to the FMN-dependent alpha-hydroxy acid dehydrogenase family.</text>
</comment>
<keyword evidence="5" id="KW-0288">FMN</keyword>
<dbReference type="InterPro" id="IPR000262">
    <property type="entry name" value="FMN-dep_DH"/>
</dbReference>
<feature type="binding site" evidence="5">
    <location>
        <position position="284"/>
    </location>
    <ligand>
        <name>glyoxylate</name>
        <dbReference type="ChEBI" id="CHEBI:36655"/>
    </ligand>
</feature>
<evidence type="ECO:0000313" key="8">
    <source>
        <dbReference type="Proteomes" id="UP000241769"/>
    </source>
</evidence>
<feature type="binding site" evidence="5">
    <location>
        <begin position="90"/>
        <end position="92"/>
    </location>
    <ligand>
        <name>FMN</name>
        <dbReference type="ChEBI" id="CHEBI:58210"/>
    </ligand>
</feature>
<evidence type="ECO:0000256" key="1">
    <source>
        <dbReference type="ARBA" id="ARBA00001917"/>
    </source>
</evidence>
<dbReference type="InterPro" id="IPR013785">
    <property type="entry name" value="Aldolase_TIM"/>
</dbReference>
<evidence type="ECO:0000259" key="6">
    <source>
        <dbReference type="PROSITE" id="PS51349"/>
    </source>
</evidence>
<dbReference type="InterPro" id="IPR012133">
    <property type="entry name" value="Alpha-hydoxy_acid_DH_FMN"/>
</dbReference>
<feature type="binding site" evidence="5">
    <location>
        <position position="176"/>
    </location>
    <ligand>
        <name>FMN</name>
        <dbReference type="ChEBI" id="CHEBI:58210"/>
    </ligand>
</feature>
<keyword evidence="2" id="KW-0560">Oxidoreductase</keyword>
<feature type="binding site" evidence="5">
    <location>
        <position position="281"/>
    </location>
    <ligand>
        <name>glyoxylate</name>
        <dbReference type="ChEBI" id="CHEBI:36655"/>
    </ligand>
</feature>
<dbReference type="STRING" id="1890364.A0A2P6NVI9"/>
<dbReference type="PROSITE" id="PS00557">
    <property type="entry name" value="FMN_HYDROXY_ACID_DH_1"/>
    <property type="match status" value="1"/>
</dbReference>
<dbReference type="PANTHER" id="PTHR10578">
    <property type="entry name" value="S -2-HYDROXY-ACID OXIDASE-RELATED"/>
    <property type="match status" value="1"/>
</dbReference>
<dbReference type="PANTHER" id="PTHR10578:SF149">
    <property type="entry name" value="2-HYDROXYACID OXIDASE 2"/>
    <property type="match status" value="1"/>
</dbReference>
<accession>A0A2P6NVI9</accession>
<dbReference type="InterPro" id="IPR037396">
    <property type="entry name" value="FMN_HAD"/>
</dbReference>
<feature type="binding site" evidence="5">
    <location>
        <begin position="312"/>
        <end position="316"/>
    </location>
    <ligand>
        <name>FMN</name>
        <dbReference type="ChEBI" id="CHEBI:58210"/>
    </ligand>
</feature>
<dbReference type="Proteomes" id="UP000241769">
    <property type="component" value="Unassembled WGS sequence"/>
</dbReference>
<evidence type="ECO:0000256" key="4">
    <source>
        <dbReference type="PIRSR" id="PIRSR000138-1"/>
    </source>
</evidence>
<dbReference type="CDD" id="cd02809">
    <property type="entry name" value="alpha_hydroxyacid_oxid_FMN"/>
    <property type="match status" value="1"/>
</dbReference>
<comment type="caution">
    <text evidence="7">The sequence shown here is derived from an EMBL/GenBank/DDBJ whole genome shotgun (WGS) entry which is preliminary data.</text>
</comment>
<feature type="domain" description="FMN hydroxy acid dehydrogenase" evidence="6">
    <location>
        <begin position="11"/>
        <end position="386"/>
    </location>
</feature>
<feature type="binding site" evidence="5">
    <location>
        <begin position="335"/>
        <end position="336"/>
    </location>
    <ligand>
        <name>FMN</name>
        <dbReference type="ChEBI" id="CHEBI:58210"/>
    </ligand>
</feature>
<feature type="binding site" evidence="5">
    <location>
        <position position="148"/>
    </location>
    <ligand>
        <name>FMN</name>
        <dbReference type="ChEBI" id="CHEBI:58210"/>
    </ligand>
</feature>
<dbReference type="Gene3D" id="3.20.20.70">
    <property type="entry name" value="Aldolase class I"/>
    <property type="match status" value="1"/>
</dbReference>
<keyword evidence="8" id="KW-1185">Reference proteome</keyword>
<dbReference type="InterPro" id="IPR008259">
    <property type="entry name" value="FMN_hydac_DH_AS"/>
</dbReference>